<sequence>MTTDAFEQTNWVWQFSLFQQQVGEWVEYQFSRFETTLPELPPGWSISPWLNELLTILFWSGLGLFLLWVSWRLWQEFNPYIYTWLKAVSNARGSKTKANSRETSITLLLSQAQEFQRQYNYREACRCIYLAMLQQLHEQAIARQQPSRTDGEYLQLLKSSVTLLQPYQTLITTHEQLCFSQHEILAENYQQCWQAYRKIQESLVRSQE</sequence>
<accession>A0ABR8C0H4</accession>
<dbReference type="Proteomes" id="UP000606721">
    <property type="component" value="Unassembled WGS sequence"/>
</dbReference>
<evidence type="ECO:0000259" key="2">
    <source>
        <dbReference type="Pfam" id="PF13559"/>
    </source>
</evidence>
<dbReference type="EMBL" id="JACJQT010000038">
    <property type="protein sequence ID" value="MBD2279517.1"/>
    <property type="molecule type" value="Genomic_DNA"/>
</dbReference>
<evidence type="ECO:0000256" key="1">
    <source>
        <dbReference type="SAM" id="Phobius"/>
    </source>
</evidence>
<keyword evidence="1" id="KW-0472">Membrane</keyword>
<evidence type="ECO:0000313" key="3">
    <source>
        <dbReference type="EMBL" id="MBD2279517.1"/>
    </source>
</evidence>
<keyword evidence="1" id="KW-0812">Transmembrane</keyword>
<gene>
    <name evidence="3" type="ORF">H6F99_14830</name>
</gene>
<dbReference type="Pfam" id="PF13559">
    <property type="entry name" value="DUF4129"/>
    <property type="match status" value="1"/>
</dbReference>
<dbReference type="InterPro" id="IPR025403">
    <property type="entry name" value="TgpA-like_C"/>
</dbReference>
<feature type="domain" description="Protein-glutamine gamma-glutamyltransferase-like C-terminal" evidence="2">
    <location>
        <begin position="128"/>
        <end position="197"/>
    </location>
</feature>
<evidence type="ECO:0000313" key="4">
    <source>
        <dbReference type="Proteomes" id="UP000606721"/>
    </source>
</evidence>
<dbReference type="RefSeq" id="WP_190383427.1">
    <property type="nucleotide sequence ID" value="NZ_JACJQT010000038.1"/>
</dbReference>
<keyword evidence="4" id="KW-1185">Reference proteome</keyword>
<name>A0ABR8C0H4_APHFL</name>
<reference evidence="3 4" key="1">
    <citation type="journal article" date="2020" name="ISME J.">
        <title>Comparative genomics reveals insights into cyanobacterial evolution and habitat adaptation.</title>
        <authorList>
            <person name="Chen M.Y."/>
            <person name="Teng W.K."/>
            <person name="Zhao L."/>
            <person name="Hu C.X."/>
            <person name="Zhou Y.K."/>
            <person name="Han B.P."/>
            <person name="Song L.R."/>
            <person name="Shu W.S."/>
        </authorList>
    </citation>
    <scope>NUCLEOTIDE SEQUENCE [LARGE SCALE GENOMIC DNA]</scope>
    <source>
        <strain evidence="3 4">FACHB-1040</strain>
    </source>
</reference>
<protein>
    <submittedName>
        <fullName evidence="3">DUF4129 domain-containing protein</fullName>
    </submittedName>
</protein>
<keyword evidence="1" id="KW-1133">Transmembrane helix</keyword>
<comment type="caution">
    <text evidence="3">The sequence shown here is derived from an EMBL/GenBank/DDBJ whole genome shotgun (WGS) entry which is preliminary data.</text>
</comment>
<feature type="transmembrane region" description="Helical" evidence="1">
    <location>
        <begin position="53"/>
        <end position="74"/>
    </location>
</feature>
<proteinExistence type="predicted"/>
<organism evidence="3 4">
    <name type="scientific">Aphanizomenon flos-aquae FACHB-1040</name>
    <dbReference type="NCBI Taxonomy" id="2692887"/>
    <lineage>
        <taxon>Bacteria</taxon>
        <taxon>Bacillati</taxon>
        <taxon>Cyanobacteriota</taxon>
        <taxon>Cyanophyceae</taxon>
        <taxon>Nostocales</taxon>
        <taxon>Aphanizomenonaceae</taxon>
        <taxon>Aphanizomenon</taxon>
    </lineage>
</organism>